<keyword evidence="2" id="KW-0378">Hydrolase</keyword>
<feature type="domain" description="AB hydrolase-1" evidence="1">
    <location>
        <begin position="57"/>
        <end position="350"/>
    </location>
</feature>
<keyword evidence="3" id="KW-1185">Reference proteome</keyword>
<dbReference type="GO" id="GO:0016787">
    <property type="term" value="F:hydrolase activity"/>
    <property type="evidence" value="ECO:0007669"/>
    <property type="project" value="UniProtKB-KW"/>
</dbReference>
<protein>
    <submittedName>
        <fullName evidence="2">Alpha/Beta hydrolase protein</fullName>
    </submittedName>
</protein>
<dbReference type="PANTHER" id="PTHR43194">
    <property type="entry name" value="HYDROLASE ALPHA/BETA FOLD FAMILY"/>
    <property type="match status" value="1"/>
</dbReference>
<dbReference type="SUPFAM" id="SSF53474">
    <property type="entry name" value="alpha/beta-Hydrolases"/>
    <property type="match status" value="1"/>
</dbReference>
<dbReference type="STRING" id="1884261.A0A5C3Q6R4"/>
<accession>A0A5C3Q6R4</accession>
<proteinExistence type="predicted"/>
<dbReference type="InterPro" id="IPR050228">
    <property type="entry name" value="Carboxylesterase_BioH"/>
</dbReference>
<evidence type="ECO:0000313" key="2">
    <source>
        <dbReference type="EMBL" id="TFK97246.1"/>
    </source>
</evidence>
<gene>
    <name evidence="2" type="ORF">BDV98DRAFT_574821</name>
</gene>
<dbReference type="Pfam" id="PF12697">
    <property type="entry name" value="Abhydrolase_6"/>
    <property type="match status" value="1"/>
</dbReference>
<organism evidence="2 3">
    <name type="scientific">Pterulicium gracile</name>
    <dbReference type="NCBI Taxonomy" id="1884261"/>
    <lineage>
        <taxon>Eukaryota</taxon>
        <taxon>Fungi</taxon>
        <taxon>Dikarya</taxon>
        <taxon>Basidiomycota</taxon>
        <taxon>Agaricomycotina</taxon>
        <taxon>Agaricomycetes</taxon>
        <taxon>Agaricomycetidae</taxon>
        <taxon>Agaricales</taxon>
        <taxon>Pleurotineae</taxon>
        <taxon>Pterulaceae</taxon>
        <taxon>Pterulicium</taxon>
    </lineage>
</organism>
<dbReference type="InterPro" id="IPR000073">
    <property type="entry name" value="AB_hydrolase_1"/>
</dbReference>
<evidence type="ECO:0000313" key="3">
    <source>
        <dbReference type="Proteomes" id="UP000305067"/>
    </source>
</evidence>
<evidence type="ECO:0000259" key="1">
    <source>
        <dbReference type="Pfam" id="PF12697"/>
    </source>
</evidence>
<dbReference type="InterPro" id="IPR029058">
    <property type="entry name" value="AB_hydrolase_fold"/>
</dbReference>
<name>A0A5C3Q6R4_9AGAR</name>
<dbReference type="PANTHER" id="PTHR43194:SF2">
    <property type="entry name" value="PEROXISOMAL MEMBRANE PROTEIN LPX1"/>
    <property type="match status" value="1"/>
</dbReference>
<reference evidence="2 3" key="1">
    <citation type="journal article" date="2019" name="Nat. Ecol. Evol.">
        <title>Megaphylogeny resolves global patterns of mushroom evolution.</title>
        <authorList>
            <person name="Varga T."/>
            <person name="Krizsan K."/>
            <person name="Foldi C."/>
            <person name="Dima B."/>
            <person name="Sanchez-Garcia M."/>
            <person name="Sanchez-Ramirez S."/>
            <person name="Szollosi G.J."/>
            <person name="Szarkandi J.G."/>
            <person name="Papp V."/>
            <person name="Albert L."/>
            <person name="Andreopoulos W."/>
            <person name="Angelini C."/>
            <person name="Antonin V."/>
            <person name="Barry K.W."/>
            <person name="Bougher N.L."/>
            <person name="Buchanan P."/>
            <person name="Buyck B."/>
            <person name="Bense V."/>
            <person name="Catcheside P."/>
            <person name="Chovatia M."/>
            <person name="Cooper J."/>
            <person name="Damon W."/>
            <person name="Desjardin D."/>
            <person name="Finy P."/>
            <person name="Geml J."/>
            <person name="Haridas S."/>
            <person name="Hughes K."/>
            <person name="Justo A."/>
            <person name="Karasinski D."/>
            <person name="Kautmanova I."/>
            <person name="Kiss B."/>
            <person name="Kocsube S."/>
            <person name="Kotiranta H."/>
            <person name="LaButti K.M."/>
            <person name="Lechner B.E."/>
            <person name="Liimatainen K."/>
            <person name="Lipzen A."/>
            <person name="Lukacs Z."/>
            <person name="Mihaltcheva S."/>
            <person name="Morgado L.N."/>
            <person name="Niskanen T."/>
            <person name="Noordeloos M.E."/>
            <person name="Ohm R.A."/>
            <person name="Ortiz-Santana B."/>
            <person name="Ovrebo C."/>
            <person name="Racz N."/>
            <person name="Riley R."/>
            <person name="Savchenko A."/>
            <person name="Shiryaev A."/>
            <person name="Soop K."/>
            <person name="Spirin V."/>
            <person name="Szebenyi C."/>
            <person name="Tomsovsky M."/>
            <person name="Tulloss R.E."/>
            <person name="Uehling J."/>
            <person name="Grigoriev I.V."/>
            <person name="Vagvolgyi C."/>
            <person name="Papp T."/>
            <person name="Martin F.M."/>
            <person name="Miettinen O."/>
            <person name="Hibbett D.S."/>
            <person name="Nagy L.G."/>
        </authorList>
    </citation>
    <scope>NUCLEOTIDE SEQUENCE [LARGE SCALE GENOMIC DNA]</scope>
    <source>
        <strain evidence="2 3">CBS 309.79</strain>
    </source>
</reference>
<dbReference type="AlphaFoldDB" id="A0A5C3Q6R4"/>
<dbReference type="OrthoDB" id="8119704at2759"/>
<sequence length="371" mass="41402">MLEALSSLFSLRWTNTQLFHPLPHNTTRTYISTALRPADKLELLVSDPPQKSTTPPILFLHGGLGHASVWLPFISHLAPTTQCYALSYRNHGASYTVSYLRMVYLTTVADLTTDIIAAITHIYFSTGQLPILVAHSSAGGLAQHILSHKLATTPGLVLLDAVPHFGNLGAYVNWAKHDPWCGLRMVAHAQHVSSPLSTVALVRGVFFGGGDTRRKALSDAEVEEFERWMPRYESMMWPMQMFGSFWGWMRGRPRWLSVRDVLGGIRGDVRVLTKGGGGVERVCVMVGEKDVLMDVGMCRRVADEFREGIRSMGVDDRQDDVEGVLERDEEKIVERKGGVRFVVIKGAGHHSQNDVQWDIAAEELRKFIVQL</sequence>
<dbReference type="Gene3D" id="3.40.50.1820">
    <property type="entry name" value="alpha/beta hydrolase"/>
    <property type="match status" value="1"/>
</dbReference>
<dbReference type="Proteomes" id="UP000305067">
    <property type="component" value="Unassembled WGS sequence"/>
</dbReference>
<dbReference type="EMBL" id="ML178849">
    <property type="protein sequence ID" value="TFK97246.1"/>
    <property type="molecule type" value="Genomic_DNA"/>
</dbReference>